<keyword evidence="3" id="KW-1185">Reference proteome</keyword>
<reference evidence="2 3" key="1">
    <citation type="submission" date="2023-10" db="EMBL/GenBank/DDBJ databases">
        <title>Rubellicoccus peritrichatus gen. nov., sp. nov., isolated from an algae of coral reef tank.</title>
        <authorList>
            <person name="Luo J."/>
        </authorList>
    </citation>
    <scope>NUCLEOTIDE SEQUENCE [LARGE SCALE GENOMIC DNA]</scope>
    <source>
        <strain evidence="2 3">CR14</strain>
    </source>
</reference>
<proteinExistence type="predicted"/>
<name>A0AAQ3QWN0_9BACT</name>
<gene>
    <name evidence="2" type="ORF">RZN69_03110</name>
</gene>
<evidence type="ECO:0000256" key="1">
    <source>
        <dbReference type="SAM" id="MobiDB-lite"/>
    </source>
</evidence>
<protein>
    <submittedName>
        <fullName evidence="2">Uncharacterized protein</fullName>
    </submittedName>
</protein>
<dbReference type="Proteomes" id="UP001304300">
    <property type="component" value="Chromosome"/>
</dbReference>
<dbReference type="RefSeq" id="WP_317834546.1">
    <property type="nucleotide sequence ID" value="NZ_CP136920.1"/>
</dbReference>
<evidence type="ECO:0000313" key="2">
    <source>
        <dbReference type="EMBL" id="WOO42062.1"/>
    </source>
</evidence>
<dbReference type="EMBL" id="CP136920">
    <property type="protein sequence ID" value="WOO42062.1"/>
    <property type="molecule type" value="Genomic_DNA"/>
</dbReference>
<feature type="region of interest" description="Disordered" evidence="1">
    <location>
        <begin position="206"/>
        <end position="243"/>
    </location>
</feature>
<organism evidence="2 3">
    <name type="scientific">Rubellicoccus peritrichatus</name>
    <dbReference type="NCBI Taxonomy" id="3080537"/>
    <lineage>
        <taxon>Bacteria</taxon>
        <taxon>Pseudomonadati</taxon>
        <taxon>Verrucomicrobiota</taxon>
        <taxon>Opitutia</taxon>
        <taxon>Puniceicoccales</taxon>
        <taxon>Cerasicoccaceae</taxon>
        <taxon>Rubellicoccus</taxon>
    </lineage>
</organism>
<dbReference type="AlphaFoldDB" id="A0AAQ3QWN0"/>
<evidence type="ECO:0000313" key="3">
    <source>
        <dbReference type="Proteomes" id="UP001304300"/>
    </source>
</evidence>
<dbReference type="KEGG" id="puo:RZN69_03110"/>
<accession>A0AAQ3QWN0</accession>
<sequence>MRKYKVATQLTSYIWADSPEDAAKFHDERIRRGELSLDKDAKTETRFSRALGVKFIEAPEDISCTRNPVDKPRPRDWLEIAQDGMSLVALVTKTSKRRVYYMEALTKSERSIDRDKWSSWAKNHQIHPSYEHKLPPFIIHECIRVHEEKGLIGATGGTPDSSVILEVLEKYGYEPDDYELRNGYWAENYIDRELTRHIMELTSSSEGAAAGGGEAVASSDPWDISLGDELPTLDDFQQSEKAQ</sequence>